<dbReference type="OrthoDB" id="3991448at2759"/>
<proteinExistence type="predicted"/>
<reference evidence="1 2" key="1">
    <citation type="submission" date="2018-12" db="EMBL/GenBank/DDBJ databases">
        <authorList>
            <person name="Tiukova I."/>
            <person name="Dainat J."/>
        </authorList>
    </citation>
    <scope>NUCLEOTIDE SEQUENCE [LARGE SCALE GENOMIC DNA]</scope>
</reference>
<dbReference type="InParanoid" id="A0A448YPD1"/>
<gene>
    <name evidence="1" type="ORF">BRENAR_LOCUS3467</name>
</gene>
<keyword evidence="2" id="KW-1185">Reference proteome</keyword>
<evidence type="ECO:0000313" key="2">
    <source>
        <dbReference type="Proteomes" id="UP000290900"/>
    </source>
</evidence>
<name>A0A448YPD1_BRENA</name>
<protein>
    <submittedName>
        <fullName evidence="1">DEKNAAC103815</fullName>
    </submittedName>
</protein>
<sequence>MLRYLDSHGESIAFYTRGGSTATSRARAAVPVAATANGLNVPDLGPINTGSLIDINMASSNSRPLPNVAQPAAYIAQGNGAGFVTLSGGQPPNGVTSADRILPSSVNVKPSNTGVFNQQLFSFNILSIDPKLNPLSLPPEQQSLIQIAYLAKLHYDQQFSNALQYSEVNLRPNQCLNCSRNLSLQRLGKQLCEACESKPSIVRQLNYYLTILKVNRHQDLYKVIFLTNISVENLLKSSLSADRSRQNILNKLYDKYVSPINETAGAEFIFLKEQPLAAVNEEDSNGGENHHHESPVIRKFLKCAKDLSASRAVSDENIDPEALKLEGSKESTFVKPLLTSNHGCNSLICLSYDTRNGDLVICFTHQAHL</sequence>
<evidence type="ECO:0000313" key="1">
    <source>
        <dbReference type="EMBL" id="VEU22736.1"/>
    </source>
</evidence>
<dbReference type="STRING" id="13370.A0A448YPD1"/>
<accession>A0A448YPD1</accession>
<organism evidence="1 2">
    <name type="scientific">Brettanomyces naardenensis</name>
    <name type="common">Yeast</name>
    <dbReference type="NCBI Taxonomy" id="13370"/>
    <lineage>
        <taxon>Eukaryota</taxon>
        <taxon>Fungi</taxon>
        <taxon>Dikarya</taxon>
        <taxon>Ascomycota</taxon>
        <taxon>Saccharomycotina</taxon>
        <taxon>Pichiomycetes</taxon>
        <taxon>Pichiales</taxon>
        <taxon>Pichiaceae</taxon>
        <taxon>Brettanomyces</taxon>
    </lineage>
</organism>
<dbReference type="Proteomes" id="UP000290900">
    <property type="component" value="Unassembled WGS sequence"/>
</dbReference>
<dbReference type="AlphaFoldDB" id="A0A448YPD1"/>
<dbReference type="EMBL" id="CAACVR010000026">
    <property type="protein sequence ID" value="VEU22736.1"/>
    <property type="molecule type" value="Genomic_DNA"/>
</dbReference>